<dbReference type="EMBL" id="VUJU01007831">
    <property type="protein sequence ID" value="KAF0739859.1"/>
    <property type="molecule type" value="Genomic_DNA"/>
</dbReference>
<sequence length="132" mass="15017">MSNSERSNECIDFTMMCVFFFVSVYSITNQNNAPISNFGGSFPMKSEYSWCIIEVKIQIFTKSVKNSKICMIKNSTLSFSLVFLQVSIEKTRSIIIGKILSTISRKHLKNSPCRFNFFGPIKILENLVQSSS</sequence>
<reference evidence="2 3" key="1">
    <citation type="submission" date="2019-08" db="EMBL/GenBank/DDBJ databases">
        <title>Whole genome of Aphis craccivora.</title>
        <authorList>
            <person name="Voronova N.V."/>
            <person name="Shulinski R.S."/>
            <person name="Bandarenka Y.V."/>
            <person name="Zhorov D.G."/>
            <person name="Warner D."/>
        </authorList>
    </citation>
    <scope>NUCLEOTIDE SEQUENCE [LARGE SCALE GENOMIC DNA]</scope>
    <source>
        <strain evidence="2">180601</strain>
        <tissue evidence="2">Whole Body</tissue>
    </source>
</reference>
<proteinExistence type="predicted"/>
<evidence type="ECO:0000313" key="2">
    <source>
        <dbReference type="EMBL" id="KAF0739859.1"/>
    </source>
</evidence>
<keyword evidence="1" id="KW-0812">Transmembrane</keyword>
<comment type="caution">
    <text evidence="2">The sequence shown here is derived from an EMBL/GenBank/DDBJ whole genome shotgun (WGS) entry which is preliminary data.</text>
</comment>
<keyword evidence="1" id="KW-1133">Transmembrane helix</keyword>
<accession>A0A6G0XI82</accession>
<gene>
    <name evidence="2" type="ORF">FWK35_00033539</name>
</gene>
<evidence type="ECO:0000313" key="3">
    <source>
        <dbReference type="Proteomes" id="UP000478052"/>
    </source>
</evidence>
<name>A0A6G0XI82_APHCR</name>
<dbReference type="Proteomes" id="UP000478052">
    <property type="component" value="Unassembled WGS sequence"/>
</dbReference>
<dbReference type="AlphaFoldDB" id="A0A6G0XI82"/>
<keyword evidence="3" id="KW-1185">Reference proteome</keyword>
<organism evidence="2 3">
    <name type="scientific">Aphis craccivora</name>
    <name type="common">Cowpea aphid</name>
    <dbReference type="NCBI Taxonomy" id="307492"/>
    <lineage>
        <taxon>Eukaryota</taxon>
        <taxon>Metazoa</taxon>
        <taxon>Ecdysozoa</taxon>
        <taxon>Arthropoda</taxon>
        <taxon>Hexapoda</taxon>
        <taxon>Insecta</taxon>
        <taxon>Pterygota</taxon>
        <taxon>Neoptera</taxon>
        <taxon>Paraneoptera</taxon>
        <taxon>Hemiptera</taxon>
        <taxon>Sternorrhyncha</taxon>
        <taxon>Aphidomorpha</taxon>
        <taxon>Aphidoidea</taxon>
        <taxon>Aphididae</taxon>
        <taxon>Aphidini</taxon>
        <taxon>Aphis</taxon>
        <taxon>Aphis</taxon>
    </lineage>
</organism>
<protein>
    <submittedName>
        <fullName evidence="2">Uncharacterized protein</fullName>
    </submittedName>
</protein>
<evidence type="ECO:0000256" key="1">
    <source>
        <dbReference type="SAM" id="Phobius"/>
    </source>
</evidence>
<feature type="transmembrane region" description="Helical" evidence="1">
    <location>
        <begin position="12"/>
        <end position="28"/>
    </location>
</feature>
<dbReference type="OrthoDB" id="5920073at2759"/>
<keyword evidence="1" id="KW-0472">Membrane</keyword>